<proteinExistence type="predicted"/>
<sequence>MPAPLPPTTPALSRRIADATRTGLGHARTGLAASRAHAGRVRGHARDMFAPLLHLGRGFRREVAWARTWWKEATPDRRKGALVGAVAVGVLLYFLPYGPLLALGALMAGAAWLGRDRTPPPPPGPPPGDNRLQAIYNGLVPHLADTHDPDARFEAGAAHSKAFEHHEFDGDQLTRLELRYSPYFADDDPEARHRIERVIEAKAGRAREYLYGWDTEANRLTVAALPPLPGPVPAQPYVTAPCEIVLGFTDPTSTNRLIPVTTSTAADADPDPDGTQLPPVVWRTGTRTNAPHLLAVGGPASGKTTLLRTIAVQTLRDGDVLAVDATGSGDFACLAGRAGVLRVETTQNGAREALTWLREETARRAAAIAEAKRSGRAAPEDARRPLCVLLDEPADLADPDVHTLLDLPLRLGRTTHISIVATARPAQLDRLHPGLLSETHTRVALGPLDAATRAAALGSAPGIAGGEGVPAGRGYARVGGGPVIRLQTPYTPDPLEDDTPDADRARVLALLPPVAAQGALPVHGTETEAAATAPSLVKTI</sequence>
<feature type="binding site" evidence="1">
    <location>
        <begin position="297"/>
        <end position="304"/>
    </location>
    <ligand>
        <name>ATP</name>
        <dbReference type="ChEBI" id="CHEBI:30616"/>
    </ligand>
</feature>
<dbReference type="SUPFAM" id="SSF52540">
    <property type="entry name" value="P-loop containing nucleoside triphosphate hydrolases"/>
    <property type="match status" value="1"/>
</dbReference>
<feature type="transmembrane region" description="Helical" evidence="2">
    <location>
        <begin position="80"/>
        <end position="113"/>
    </location>
</feature>
<keyword evidence="2" id="KW-1133">Transmembrane helix</keyword>
<dbReference type="RefSeq" id="WP_345677534.1">
    <property type="nucleotide sequence ID" value="NZ_BAABHS010000016.1"/>
</dbReference>
<dbReference type="InterPro" id="IPR027417">
    <property type="entry name" value="P-loop_NTPase"/>
</dbReference>
<keyword evidence="1" id="KW-0547">Nucleotide-binding</keyword>
<name>A0ABP9HN35_9ACTN</name>
<dbReference type="Gene3D" id="3.40.50.300">
    <property type="entry name" value="P-loop containing nucleotide triphosphate hydrolases"/>
    <property type="match status" value="1"/>
</dbReference>
<keyword evidence="2" id="KW-0472">Membrane</keyword>
<keyword evidence="2" id="KW-0812">Transmembrane</keyword>
<organism evidence="4 5">
    <name type="scientific">Yinghuangia aomiensis</name>
    <dbReference type="NCBI Taxonomy" id="676205"/>
    <lineage>
        <taxon>Bacteria</taxon>
        <taxon>Bacillati</taxon>
        <taxon>Actinomycetota</taxon>
        <taxon>Actinomycetes</taxon>
        <taxon>Kitasatosporales</taxon>
        <taxon>Streptomycetaceae</taxon>
        <taxon>Yinghuangia</taxon>
    </lineage>
</organism>
<evidence type="ECO:0000313" key="4">
    <source>
        <dbReference type="EMBL" id="GAA4974407.1"/>
    </source>
</evidence>
<accession>A0ABP9HN35</accession>
<dbReference type="InterPro" id="IPR003593">
    <property type="entry name" value="AAA+_ATPase"/>
</dbReference>
<evidence type="ECO:0000313" key="5">
    <source>
        <dbReference type="Proteomes" id="UP001500466"/>
    </source>
</evidence>
<keyword evidence="5" id="KW-1185">Reference proteome</keyword>
<dbReference type="SMART" id="SM00382">
    <property type="entry name" value="AAA"/>
    <property type="match status" value="1"/>
</dbReference>
<reference evidence="5" key="1">
    <citation type="journal article" date="2019" name="Int. J. Syst. Evol. Microbiol.">
        <title>The Global Catalogue of Microorganisms (GCM) 10K type strain sequencing project: providing services to taxonomists for standard genome sequencing and annotation.</title>
        <authorList>
            <consortium name="The Broad Institute Genomics Platform"/>
            <consortium name="The Broad Institute Genome Sequencing Center for Infectious Disease"/>
            <person name="Wu L."/>
            <person name="Ma J."/>
        </authorList>
    </citation>
    <scope>NUCLEOTIDE SEQUENCE [LARGE SCALE GENOMIC DNA]</scope>
    <source>
        <strain evidence="5">JCM 17986</strain>
    </source>
</reference>
<protein>
    <submittedName>
        <fullName evidence="4">Membrane protein</fullName>
    </submittedName>
</protein>
<comment type="caution">
    <text evidence="4">The sequence shown here is derived from an EMBL/GenBank/DDBJ whole genome shotgun (WGS) entry which is preliminary data.</text>
</comment>
<dbReference type="EMBL" id="BAABHS010000016">
    <property type="protein sequence ID" value="GAA4974407.1"/>
    <property type="molecule type" value="Genomic_DNA"/>
</dbReference>
<dbReference type="Proteomes" id="UP001500466">
    <property type="component" value="Unassembled WGS sequence"/>
</dbReference>
<evidence type="ECO:0000259" key="3">
    <source>
        <dbReference type="PROSITE" id="PS50901"/>
    </source>
</evidence>
<evidence type="ECO:0000256" key="1">
    <source>
        <dbReference type="PROSITE-ProRule" id="PRU00289"/>
    </source>
</evidence>
<evidence type="ECO:0000256" key="2">
    <source>
        <dbReference type="SAM" id="Phobius"/>
    </source>
</evidence>
<gene>
    <name evidence="4" type="ORF">GCM10023205_46310</name>
</gene>
<dbReference type="PROSITE" id="PS50901">
    <property type="entry name" value="FTSK"/>
    <property type="match status" value="1"/>
</dbReference>
<feature type="domain" description="FtsK" evidence="3">
    <location>
        <begin position="277"/>
        <end position="454"/>
    </location>
</feature>
<dbReference type="InterPro" id="IPR002543">
    <property type="entry name" value="FtsK_dom"/>
</dbReference>
<keyword evidence="1" id="KW-0067">ATP-binding</keyword>